<comment type="similarity">
    <text evidence="1 4">Belongs to the V-ATPase E subunit family.</text>
</comment>
<keyword evidence="4" id="KW-0375">Hydrogen ion transport</keyword>
<dbReference type="GO" id="GO:0005886">
    <property type="term" value="C:plasma membrane"/>
    <property type="evidence" value="ECO:0007669"/>
    <property type="project" value="UniProtKB-SubCell"/>
</dbReference>
<dbReference type="GO" id="GO:0046933">
    <property type="term" value="F:proton-transporting ATP synthase activity, rotational mechanism"/>
    <property type="evidence" value="ECO:0007669"/>
    <property type="project" value="UniProtKB-UniRule"/>
</dbReference>
<keyword evidence="5" id="KW-0378">Hydrolase</keyword>
<dbReference type="eggNOG" id="arCOG00869">
    <property type="taxonomic scope" value="Archaea"/>
</dbReference>
<keyword evidence="6" id="KW-1185">Reference proteome</keyword>
<accession>A0A075N1G2</accession>
<organism evidence="5 6">
    <name type="scientific">Candidatus Nitrososphaera evergladensis SR1</name>
    <dbReference type="NCBI Taxonomy" id="1459636"/>
    <lineage>
        <taxon>Archaea</taxon>
        <taxon>Nitrososphaerota</taxon>
        <taxon>Nitrososphaeria</taxon>
        <taxon>Nitrososphaerales</taxon>
        <taxon>Nitrososphaeraceae</taxon>
        <taxon>Nitrososphaera</taxon>
    </lineage>
</organism>
<dbReference type="GeneID" id="41598934"/>
<dbReference type="HOGENOM" id="CLU_1335010_0_0_2"/>
<comment type="subunit">
    <text evidence="4">Has multiple subunits with at least A(3), B(3), C, D, E, F, H, I and proteolipid K(x).</text>
</comment>
<dbReference type="InterPro" id="IPR038495">
    <property type="entry name" value="ATPase_E_C"/>
</dbReference>
<dbReference type="STRING" id="1459636.NTE_03280"/>
<dbReference type="GO" id="GO:0046961">
    <property type="term" value="F:proton-transporting ATPase activity, rotational mechanism"/>
    <property type="evidence" value="ECO:0007669"/>
    <property type="project" value="InterPro"/>
</dbReference>
<dbReference type="GO" id="GO:0016787">
    <property type="term" value="F:hydrolase activity"/>
    <property type="evidence" value="ECO:0007669"/>
    <property type="project" value="UniProtKB-KW"/>
</dbReference>
<dbReference type="SUPFAM" id="SSF160527">
    <property type="entry name" value="V-type ATPase subunit E-like"/>
    <property type="match status" value="1"/>
</dbReference>
<dbReference type="GO" id="GO:0042777">
    <property type="term" value="P:proton motive force-driven plasma membrane ATP synthesis"/>
    <property type="evidence" value="ECO:0007669"/>
    <property type="project" value="UniProtKB-UniRule"/>
</dbReference>
<keyword evidence="2 4" id="KW-0813">Transport</keyword>
<reference evidence="5 6" key="1">
    <citation type="journal article" date="2014" name="PLoS ONE">
        <title>Genome Sequence of Candidatus Nitrososphaera evergladensis from Group I.1b Enriched from Everglades Soil Reveals Novel Genomic Features of the Ammonia-Oxidizing Archaea.</title>
        <authorList>
            <person name="Zhalnina K.V."/>
            <person name="Dias R."/>
            <person name="Leonard M.T."/>
            <person name="Dorr de Quadros P."/>
            <person name="Camargo F.A."/>
            <person name="Drew J.C."/>
            <person name="Farmerie W.G."/>
            <person name="Daroub S.H."/>
            <person name="Triplett E.W."/>
        </authorList>
    </citation>
    <scope>NUCLEOTIDE SEQUENCE [LARGE SCALE GENOMIC DNA]</scope>
    <source>
        <strain evidence="5 6">SR1</strain>
    </source>
</reference>
<keyword evidence="4" id="KW-1003">Cell membrane</keyword>
<dbReference type="Proteomes" id="UP000028194">
    <property type="component" value="Chromosome"/>
</dbReference>
<comment type="subcellular location">
    <subcellularLocation>
        <location evidence="4">Cell membrane</location>
        <topology evidence="4">Peripheral membrane protein</topology>
    </subcellularLocation>
</comment>
<evidence type="ECO:0000256" key="4">
    <source>
        <dbReference type="HAMAP-Rule" id="MF_00311"/>
    </source>
</evidence>
<dbReference type="InterPro" id="IPR002842">
    <property type="entry name" value="ATPase_V1_Esu"/>
</dbReference>
<dbReference type="AlphaFoldDB" id="A0A075N1G2"/>
<dbReference type="GO" id="GO:0005524">
    <property type="term" value="F:ATP binding"/>
    <property type="evidence" value="ECO:0007669"/>
    <property type="project" value="UniProtKB-UniRule"/>
</dbReference>
<keyword evidence="3 4" id="KW-0406">Ion transport</keyword>
<dbReference type="KEGG" id="nev:NTE_03280"/>
<evidence type="ECO:0000256" key="1">
    <source>
        <dbReference type="ARBA" id="ARBA00005901"/>
    </source>
</evidence>
<proteinExistence type="inferred from homology"/>
<dbReference type="EMBL" id="CP007174">
    <property type="protein sequence ID" value="AIF85309.1"/>
    <property type="molecule type" value="Genomic_DNA"/>
</dbReference>
<comment type="function">
    <text evidence="4">Component of the A-type ATP synthase that produces ATP from ADP in the presence of a proton gradient across the membrane.</text>
</comment>
<keyword evidence="4" id="KW-0472">Membrane</keyword>
<protein>
    <recommendedName>
        <fullName evidence="4">A-type ATP synthase subunit E</fullName>
    </recommendedName>
</protein>
<dbReference type="Gene3D" id="3.30.2320.30">
    <property type="entry name" value="ATP synthase, E subunit, C-terminal"/>
    <property type="match status" value="1"/>
</dbReference>
<name>A0A075N1G2_9ARCH</name>
<gene>
    <name evidence="4" type="primary">atpE</name>
    <name evidence="5" type="ORF">NTE_03280</name>
</gene>
<evidence type="ECO:0000256" key="2">
    <source>
        <dbReference type="ARBA" id="ARBA00022448"/>
    </source>
</evidence>
<dbReference type="GO" id="GO:0033178">
    <property type="term" value="C:proton-transporting two-sector ATPase complex, catalytic domain"/>
    <property type="evidence" value="ECO:0007669"/>
    <property type="project" value="InterPro"/>
</dbReference>
<dbReference type="Pfam" id="PF01991">
    <property type="entry name" value="vATP-synt_E"/>
    <property type="match status" value="1"/>
</dbReference>
<sequence length="208" mass="23055">MSSNSALERTINKVLSQKETELISQIDSAFQESLKNLEASRGKLDAERARIIESAKKQAENLKRQIVGSSRLSARNKELVMIETDVNEAFERAKAWLASSSKDESYRALLAKVVEEAIPSVGSDDVIVECNKNDTEQVKKIVADLSKKNPKLKARVSDQPINAIGGVRVKSADGTMSFDNTLDSRIERLKPLIRKNIARMLRGEAGEE</sequence>
<dbReference type="HAMAP" id="MF_00311">
    <property type="entry name" value="ATP_synth_E_arch"/>
    <property type="match status" value="1"/>
</dbReference>
<keyword evidence="4" id="KW-0066">ATP synthesis</keyword>
<dbReference type="Gene3D" id="1.20.5.620">
    <property type="entry name" value="F1F0 ATP synthase subunit B, membrane domain"/>
    <property type="match status" value="1"/>
</dbReference>
<dbReference type="PANTHER" id="PTHR45715">
    <property type="entry name" value="ATPASE H+-TRANSPORTING V1 SUBUNIT E1A-RELATED"/>
    <property type="match status" value="1"/>
</dbReference>
<dbReference type="RefSeq" id="WP_148701737.1">
    <property type="nucleotide sequence ID" value="NZ_CP007174.1"/>
</dbReference>
<evidence type="ECO:0000313" key="5">
    <source>
        <dbReference type="EMBL" id="AIF85309.1"/>
    </source>
</evidence>
<evidence type="ECO:0000313" key="6">
    <source>
        <dbReference type="Proteomes" id="UP000028194"/>
    </source>
</evidence>
<evidence type="ECO:0000256" key="3">
    <source>
        <dbReference type="ARBA" id="ARBA00023065"/>
    </source>
</evidence>
<dbReference type="OrthoDB" id="4691at2157"/>